<dbReference type="GO" id="GO:0005524">
    <property type="term" value="F:ATP binding"/>
    <property type="evidence" value="ECO:0007669"/>
    <property type="project" value="UniProtKB-KW"/>
</dbReference>
<dbReference type="InterPro" id="IPR027417">
    <property type="entry name" value="P-loop_NTPase"/>
</dbReference>
<evidence type="ECO:0000256" key="6">
    <source>
        <dbReference type="ARBA" id="ARBA00022989"/>
    </source>
</evidence>
<evidence type="ECO:0000259" key="9">
    <source>
        <dbReference type="PROSITE" id="PS50893"/>
    </source>
</evidence>
<evidence type="ECO:0000259" key="10">
    <source>
        <dbReference type="PROSITE" id="PS50929"/>
    </source>
</evidence>
<feature type="domain" description="ABC transmembrane type-1" evidence="10">
    <location>
        <begin position="181"/>
        <end position="467"/>
    </location>
</feature>
<dbReference type="Pfam" id="PF08909">
    <property type="entry name" value="DUF1854"/>
    <property type="match status" value="1"/>
</dbReference>
<dbReference type="GO" id="GO:0015421">
    <property type="term" value="F:ABC-type oligopeptide transporter activity"/>
    <property type="evidence" value="ECO:0007669"/>
    <property type="project" value="TreeGrafter"/>
</dbReference>
<keyword evidence="7 8" id="KW-0472">Membrane</keyword>
<evidence type="ECO:0000313" key="12">
    <source>
        <dbReference type="Proteomes" id="UP000326837"/>
    </source>
</evidence>
<evidence type="ECO:0000256" key="8">
    <source>
        <dbReference type="SAM" id="Phobius"/>
    </source>
</evidence>
<evidence type="ECO:0000256" key="1">
    <source>
        <dbReference type="ARBA" id="ARBA00004651"/>
    </source>
</evidence>
<evidence type="ECO:0000256" key="7">
    <source>
        <dbReference type="ARBA" id="ARBA00023136"/>
    </source>
</evidence>
<protein>
    <submittedName>
        <fullName evidence="11">Lipid A export ATP-binding/permease protein MsbA</fullName>
    </submittedName>
</protein>
<dbReference type="InterPro" id="IPR003593">
    <property type="entry name" value="AAA+_ATPase"/>
</dbReference>
<feature type="transmembrane region" description="Helical" evidence="8">
    <location>
        <begin position="303"/>
        <end position="322"/>
    </location>
</feature>
<dbReference type="SUPFAM" id="SSF90123">
    <property type="entry name" value="ABC transporter transmembrane region"/>
    <property type="match status" value="1"/>
</dbReference>
<keyword evidence="4" id="KW-0547">Nucleotide-binding</keyword>
<evidence type="ECO:0000256" key="3">
    <source>
        <dbReference type="ARBA" id="ARBA00022692"/>
    </source>
</evidence>
<dbReference type="Gene3D" id="3.40.50.300">
    <property type="entry name" value="P-loop containing nucleotide triphosphate hydrolases"/>
    <property type="match status" value="1"/>
</dbReference>
<dbReference type="EMBL" id="AP021861">
    <property type="protein sequence ID" value="BBO36006.1"/>
    <property type="molecule type" value="Genomic_DNA"/>
</dbReference>
<dbReference type="PROSITE" id="PS50893">
    <property type="entry name" value="ABC_TRANSPORTER_2"/>
    <property type="match status" value="1"/>
</dbReference>
<dbReference type="AlphaFoldDB" id="A0A5K7XMG6"/>
<dbReference type="InterPro" id="IPR039421">
    <property type="entry name" value="Type_1_exporter"/>
</dbReference>
<dbReference type="PROSITE" id="PS50929">
    <property type="entry name" value="ABC_TM1F"/>
    <property type="match status" value="1"/>
</dbReference>
<dbReference type="PROSITE" id="PS00211">
    <property type="entry name" value="ABC_TRANSPORTER_1"/>
    <property type="match status" value="1"/>
</dbReference>
<dbReference type="Gene3D" id="1.20.1560.10">
    <property type="entry name" value="ABC transporter type 1, transmembrane domain"/>
    <property type="match status" value="1"/>
</dbReference>
<dbReference type="InterPro" id="IPR017871">
    <property type="entry name" value="ABC_transporter-like_CS"/>
</dbReference>
<comment type="subcellular location">
    <subcellularLocation>
        <location evidence="1">Cell membrane</location>
        <topology evidence="1">Multi-pass membrane protein</topology>
    </subcellularLocation>
</comment>
<keyword evidence="2" id="KW-0813">Transport</keyword>
<proteinExistence type="predicted"/>
<dbReference type="InterPro" id="IPR003439">
    <property type="entry name" value="ABC_transporter-like_ATP-bd"/>
</dbReference>
<dbReference type="GO" id="GO:0005886">
    <property type="term" value="C:plasma membrane"/>
    <property type="evidence" value="ECO:0007669"/>
    <property type="project" value="UniProtKB-SubCell"/>
</dbReference>
<dbReference type="KEGG" id="lpav:PLANPX_5618"/>
<feature type="transmembrane region" description="Helical" evidence="8">
    <location>
        <begin position="409"/>
        <end position="430"/>
    </location>
</feature>
<feature type="transmembrane region" description="Helical" evidence="8">
    <location>
        <begin position="328"/>
        <end position="347"/>
    </location>
</feature>
<keyword evidence="12" id="KW-1185">Reference proteome</keyword>
<dbReference type="GO" id="GO:0016887">
    <property type="term" value="F:ATP hydrolysis activity"/>
    <property type="evidence" value="ECO:0007669"/>
    <property type="project" value="InterPro"/>
</dbReference>
<dbReference type="CDD" id="cd18563">
    <property type="entry name" value="ABC_6TM_exporter_like"/>
    <property type="match status" value="1"/>
</dbReference>
<dbReference type="SUPFAM" id="SSF52540">
    <property type="entry name" value="P-loop containing nucleoside triphosphate hydrolases"/>
    <property type="match status" value="1"/>
</dbReference>
<dbReference type="Pfam" id="PF00664">
    <property type="entry name" value="ABC_membrane"/>
    <property type="match status" value="1"/>
</dbReference>
<reference evidence="12" key="1">
    <citation type="submission" date="2019-10" db="EMBL/GenBank/DDBJ databases">
        <title>Lacipirellula parvula gen. nov., sp. nov., representing a lineage of planctomycetes widespread in freshwater anoxic habitats, and description of the family Lacipirellulaceae.</title>
        <authorList>
            <person name="Dedysh S.N."/>
            <person name="Kulichevskaya I.S."/>
            <person name="Beletsky A.V."/>
            <person name="Rakitin A.L."/>
            <person name="Mardanov A.V."/>
            <person name="Ivanova A.A."/>
            <person name="Saltykova V.X."/>
            <person name="Rijpstra W.I.C."/>
            <person name="Sinninghe Damste J.S."/>
            <person name="Ravin N.V."/>
        </authorList>
    </citation>
    <scope>NUCLEOTIDE SEQUENCE [LARGE SCALE GENOMIC DNA]</scope>
    <source>
        <strain evidence="12">PX69</strain>
    </source>
</reference>
<feature type="transmembrane region" description="Helical" evidence="8">
    <location>
        <begin position="442"/>
        <end position="462"/>
    </location>
</feature>
<dbReference type="SMART" id="SM00382">
    <property type="entry name" value="AAA"/>
    <property type="match status" value="1"/>
</dbReference>
<evidence type="ECO:0000256" key="2">
    <source>
        <dbReference type="ARBA" id="ARBA00022448"/>
    </source>
</evidence>
<evidence type="ECO:0000256" key="4">
    <source>
        <dbReference type="ARBA" id="ARBA00022741"/>
    </source>
</evidence>
<keyword evidence="5 11" id="KW-0067">ATP-binding</keyword>
<keyword evidence="6 8" id="KW-1133">Transmembrane helix</keyword>
<dbReference type="Proteomes" id="UP000326837">
    <property type="component" value="Chromosome"/>
</dbReference>
<dbReference type="Pfam" id="PF00005">
    <property type="entry name" value="ABC_tran"/>
    <property type="match status" value="1"/>
</dbReference>
<feature type="transmembrane region" description="Helical" evidence="8">
    <location>
        <begin position="221"/>
        <end position="242"/>
    </location>
</feature>
<feature type="domain" description="ABC transporter" evidence="9">
    <location>
        <begin position="505"/>
        <end position="739"/>
    </location>
</feature>
<dbReference type="InterPro" id="IPR011527">
    <property type="entry name" value="ABC1_TM_dom"/>
</dbReference>
<keyword evidence="3 8" id="KW-0812">Transmembrane</keyword>
<gene>
    <name evidence="11" type="ORF">PLANPX_5618</name>
</gene>
<dbReference type="FunFam" id="3.40.50.300:FF:000287">
    <property type="entry name" value="Multidrug ABC transporter ATP-binding protein"/>
    <property type="match status" value="1"/>
</dbReference>
<dbReference type="PANTHER" id="PTHR43394:SF1">
    <property type="entry name" value="ATP-BINDING CASSETTE SUB-FAMILY B MEMBER 10, MITOCHONDRIAL"/>
    <property type="match status" value="1"/>
</dbReference>
<dbReference type="PANTHER" id="PTHR43394">
    <property type="entry name" value="ATP-DEPENDENT PERMEASE MDL1, MITOCHONDRIAL"/>
    <property type="match status" value="1"/>
</dbReference>
<accession>A0A5K7XMG6</accession>
<feature type="transmembrane region" description="Helical" evidence="8">
    <location>
        <begin position="173"/>
        <end position="193"/>
    </location>
</feature>
<dbReference type="InterPro" id="IPR015005">
    <property type="entry name" value="DUF1854"/>
</dbReference>
<dbReference type="InterPro" id="IPR036640">
    <property type="entry name" value="ABC1_TM_sf"/>
</dbReference>
<name>A0A5K7XMG6_9BACT</name>
<evidence type="ECO:0000313" key="11">
    <source>
        <dbReference type="EMBL" id="BBO36006.1"/>
    </source>
</evidence>
<evidence type="ECO:0000256" key="5">
    <source>
        <dbReference type="ARBA" id="ARBA00022840"/>
    </source>
</evidence>
<organism evidence="11 12">
    <name type="scientific">Lacipirellula parvula</name>
    <dbReference type="NCBI Taxonomy" id="2650471"/>
    <lineage>
        <taxon>Bacteria</taxon>
        <taxon>Pseudomonadati</taxon>
        <taxon>Planctomycetota</taxon>
        <taxon>Planctomycetia</taxon>
        <taxon>Pirellulales</taxon>
        <taxon>Lacipirellulaceae</taxon>
        <taxon>Lacipirellula</taxon>
    </lineage>
</organism>
<sequence length="946" mass="105448">MLHEELPLAVKKELDVQGLNGVPVLLSTSTDLSLSGKPRRHWIVATHANVAAVSEQAEGEATQPTPRVESYVPVADVQEFRTQGAVGSGFLQAYVDDHWVDLARYSNAEADRFHRVARSLEELRTTGAIEIHEGETLQKTHCEKCDQRLPTPGEACPRCIPRKAILSRLAQMLWPYRVTAAIMCGLMLVGVAAELVPPRLQAYLVDHILNNGQRTLNPQSLVSALMAVVSALAIARVVLSLVNFAKGRMATRVGVTLTFDLRAKLVEKLHSLGLGYYDRHQVGSITSRVAYDSEVIQSLLQQITGGFLLQIVQVTAVGVMLFTINPKLAIYTLIPAPLVIIGSWYFWKRVHPKHYRYWDSSSKQAGMLSGMLSGIRVVKAFAQEDREYSRFNRISDYLRTSRIHVDYSTAAFSATMQLIFSLGGLIVWYVGGRDVLSGKMTIGELMGFLAYLAMFYTPLATLSQFTTWLTNFLTGCQRVFELLDTPVESTDPAEPVDLPEVQGRIEFDKVTFGYERHQPVLRDVNFAIEPGETIGIVGKSGSGKTTLVNLLCRFYDVNEGRVLVDGVDVRQLASNQLRRQVGVVLQEPFMFRGTIWDNLVYGLPTSSQEQAIAAAKAAQSHEFILNSPLGYDTWLGERGAGLSGGERQRLSIARAILYDPPILVLDEATSSVDAESEQAIQQALKALTRGRTTIAIAHRLSTLRDAHRILVFDRGRLVEQGSHEQLIAENGRYAKLVRLQSQTSPKASIDDLLEKADDGSADEAKATAEQDAAAEAKKFLPKWLLPGDAEICAGARDTMTVVLANDQVHRGVFAVNLFPATNPEDYISLRVWTRDGEQQEVGILRNLKEWPAEARQLVRSALDRRYFLQTIDGVDAISLELGHLHCDVRTPHGPRRFTMRWSQSQVQDFGERGKMLLDLDDNRFLVPDVQTLPPKERELFQRYVYW</sequence>
<dbReference type="RefSeq" id="WP_152101262.1">
    <property type="nucleotide sequence ID" value="NZ_AP021861.1"/>
</dbReference>